<dbReference type="Proteomes" id="UP000319094">
    <property type="component" value="Unassembled WGS sequence"/>
</dbReference>
<dbReference type="InterPro" id="IPR003870">
    <property type="entry name" value="DUF222"/>
</dbReference>
<dbReference type="Gene3D" id="1.10.30.50">
    <property type="match status" value="1"/>
</dbReference>
<feature type="region of interest" description="Disordered" evidence="1">
    <location>
        <begin position="434"/>
        <end position="454"/>
    </location>
</feature>
<name>A0A542Y3L3_9MICO</name>
<feature type="compositionally biased region" description="Basic and acidic residues" evidence="1">
    <location>
        <begin position="442"/>
        <end position="454"/>
    </location>
</feature>
<accession>A0A542Y3L3</accession>
<gene>
    <name evidence="3" type="ORF">FB468_0666</name>
</gene>
<sequence>MPTNSKFTRQQLYEIDAAITEFEVMEAERRKIEANQLRRLASAMEAAVGSAKLTQAARDLAFRSLRMELASTLHEGEHAAERLLQLAYDAHRSFPLALRTLESGTISLNHLRVIAAEGAPLTIGDGALERERRERYEARVLEVAREESPSRLRPIARRLAASEAQASLEENHERAVAKRSIRLVEADDGMADLIAHLPAVEAQAIYDRVARLAKKVSKTAAAGAATGVGTGPMTATGPESASGAAGGSAFRSIDAVRADVFRDLLLGDVDGGGDALGSRRASSGIDGRVQVIIPGRLLTEDHAGAAGATGTSDGTAELVGYGPIPASVAKRIAGEARAWELVTVDEGGKLLSVDRYRPTAAMRRHLAARDLHCRAPGCRVPAHRCEIDHTVAAEDGGPTSIANLSHLCKGHHMLKHHTDWRVRQEEGGVMIWTSPTGRQHRDRPESRVKFRHAE</sequence>
<evidence type="ECO:0000256" key="1">
    <source>
        <dbReference type="SAM" id="MobiDB-lite"/>
    </source>
</evidence>
<comment type="caution">
    <text evidence="3">The sequence shown here is derived from an EMBL/GenBank/DDBJ whole genome shotgun (WGS) entry which is preliminary data.</text>
</comment>
<evidence type="ECO:0000259" key="2">
    <source>
        <dbReference type="SMART" id="SM00507"/>
    </source>
</evidence>
<dbReference type="InterPro" id="IPR003615">
    <property type="entry name" value="HNH_nuc"/>
</dbReference>
<evidence type="ECO:0000313" key="4">
    <source>
        <dbReference type="Proteomes" id="UP000319094"/>
    </source>
</evidence>
<dbReference type="OrthoDB" id="3261064at2"/>
<protein>
    <submittedName>
        <fullName evidence="3">Uncharacterized protein DUF222</fullName>
    </submittedName>
</protein>
<dbReference type="RefSeq" id="WP_141886084.1">
    <property type="nucleotide sequence ID" value="NZ_BAAAUY010000013.1"/>
</dbReference>
<dbReference type="EMBL" id="VFON01000001">
    <property type="protein sequence ID" value="TQL42662.1"/>
    <property type="molecule type" value="Genomic_DNA"/>
</dbReference>
<proteinExistence type="predicted"/>
<organism evidence="3 4">
    <name type="scientific">Leucobacter komagatae</name>
    <dbReference type="NCBI Taxonomy" id="55969"/>
    <lineage>
        <taxon>Bacteria</taxon>
        <taxon>Bacillati</taxon>
        <taxon>Actinomycetota</taxon>
        <taxon>Actinomycetes</taxon>
        <taxon>Micrococcales</taxon>
        <taxon>Microbacteriaceae</taxon>
        <taxon>Leucobacter</taxon>
    </lineage>
</organism>
<dbReference type="SMART" id="SM00507">
    <property type="entry name" value="HNHc"/>
    <property type="match status" value="1"/>
</dbReference>
<evidence type="ECO:0000313" key="3">
    <source>
        <dbReference type="EMBL" id="TQL42662.1"/>
    </source>
</evidence>
<dbReference type="AlphaFoldDB" id="A0A542Y3L3"/>
<feature type="domain" description="HNH nuclease" evidence="2">
    <location>
        <begin position="361"/>
        <end position="413"/>
    </location>
</feature>
<feature type="region of interest" description="Disordered" evidence="1">
    <location>
        <begin position="225"/>
        <end position="246"/>
    </location>
</feature>
<reference evidence="3 4" key="1">
    <citation type="submission" date="2019-06" db="EMBL/GenBank/DDBJ databases">
        <title>Sequencing the genomes of 1000 actinobacteria strains.</title>
        <authorList>
            <person name="Klenk H.-P."/>
        </authorList>
    </citation>
    <scope>NUCLEOTIDE SEQUENCE [LARGE SCALE GENOMIC DNA]</scope>
    <source>
        <strain evidence="3 4">DSM 8803</strain>
    </source>
</reference>
<dbReference type="CDD" id="cd00085">
    <property type="entry name" value="HNHc"/>
    <property type="match status" value="1"/>
</dbReference>
<dbReference type="Pfam" id="PF02720">
    <property type="entry name" value="DUF222"/>
    <property type="match status" value="1"/>
</dbReference>
<keyword evidence="4" id="KW-1185">Reference proteome</keyword>